<feature type="chain" id="PRO_5043735702" evidence="1">
    <location>
        <begin position="24"/>
        <end position="360"/>
    </location>
</feature>
<keyword evidence="1" id="KW-0732">Signal</keyword>
<dbReference type="EMBL" id="CP151514">
    <property type="protein sequence ID" value="WZN66258.1"/>
    <property type="molecule type" value="Genomic_DNA"/>
</dbReference>
<reference evidence="2 3" key="1">
    <citation type="submission" date="2024-03" db="EMBL/GenBank/DDBJ databases">
        <title>Complete genome sequence of the green alga Chloropicon roscoffensis RCC1871.</title>
        <authorList>
            <person name="Lemieux C."/>
            <person name="Pombert J.-F."/>
            <person name="Otis C."/>
            <person name="Turmel M."/>
        </authorList>
    </citation>
    <scope>NUCLEOTIDE SEQUENCE [LARGE SCALE GENOMIC DNA]</scope>
    <source>
        <strain evidence="2 3">RCC1871</strain>
    </source>
</reference>
<gene>
    <name evidence="2" type="ORF">HKI87_14g78230</name>
</gene>
<evidence type="ECO:0000313" key="3">
    <source>
        <dbReference type="Proteomes" id="UP001472866"/>
    </source>
</evidence>
<keyword evidence="3" id="KW-1185">Reference proteome</keyword>
<evidence type="ECO:0000313" key="2">
    <source>
        <dbReference type="EMBL" id="WZN66258.1"/>
    </source>
</evidence>
<dbReference type="Proteomes" id="UP001472866">
    <property type="component" value="Chromosome 14"/>
</dbReference>
<evidence type="ECO:0000256" key="1">
    <source>
        <dbReference type="SAM" id="SignalP"/>
    </source>
</evidence>
<name>A0AAX4PJQ0_9CHLO</name>
<feature type="signal peptide" evidence="1">
    <location>
        <begin position="1"/>
        <end position="23"/>
    </location>
</feature>
<dbReference type="AlphaFoldDB" id="A0AAX4PJQ0"/>
<accession>A0AAX4PJQ0</accession>
<organism evidence="2 3">
    <name type="scientific">Chloropicon roscoffensis</name>
    <dbReference type="NCBI Taxonomy" id="1461544"/>
    <lineage>
        <taxon>Eukaryota</taxon>
        <taxon>Viridiplantae</taxon>
        <taxon>Chlorophyta</taxon>
        <taxon>Chloropicophyceae</taxon>
        <taxon>Chloropicales</taxon>
        <taxon>Chloropicaceae</taxon>
        <taxon>Chloropicon</taxon>
    </lineage>
</organism>
<protein>
    <submittedName>
        <fullName evidence="2">Uncharacterized protein</fullName>
    </submittedName>
</protein>
<proteinExistence type="predicted"/>
<sequence length="360" mass="38717">MKTSRALALAALGALAVSGAVHCEPSVLDGNLLEDHVSVGIVNDLPAEIMQELTKHVHEFLEEIRPGIHEGIQKEIFEFKIDPELEALTVAESYFENPETSVLAERMLSVCESDMKNCPLLQHLPEEERVASKVVYADEGEEAGNGRKLQQVGGAKTYNTGNPNTKVPFLDVAAPPSNFGAVSGFQFYRDLYCTAPSVSPAAFNFVSSTSFTGVTYAFAILGGSANWNPKTQILTVNKPQVVYSKTPSGWAKSGGSTSKGSASEKACSFSSAIQKKSGEGIGYTTVLGITEEFVKPTANTPIYIDALKPETWPSLKAWFRCWTDSNHPECSPPDIGLSPLLLNLPLQALSLLPGLGFFGK</sequence>